<dbReference type="SUPFAM" id="SSF53187">
    <property type="entry name" value="Zn-dependent exopeptidases"/>
    <property type="match status" value="1"/>
</dbReference>
<comment type="caution">
    <text evidence="2">The sequence shown here is derived from an EMBL/GenBank/DDBJ whole genome shotgun (WGS) entry which is preliminary data.</text>
</comment>
<dbReference type="Proteomes" id="UP000216207">
    <property type="component" value="Unassembled WGS sequence"/>
</dbReference>
<evidence type="ECO:0000259" key="1">
    <source>
        <dbReference type="Pfam" id="PF07687"/>
    </source>
</evidence>
<sequence>MQKELHKQFTTMIAEPRVQEGLAFLKNDDRQTLHEQMTIAEIPAPPFQEEKRANYVQEQFKKLGLTNVKQDEEGNVYGLRPGKKDVSATVVSAHLDSVFSEETDVTVKERDGVYYGPGITDDARGLAALLSVIRAFQHTGIQTEAPIVFLATVGEEGPGDLRGVKAFIDGNANIASFISIDSVSPEEIIYQGTGSFRYEVTFSGTGGHSFQHFGTPSAVHAAGRAIAAIASLDVPETPKTTFNVGVVEGGTIPTAIAETCTIKLDLRSNGRAELDSIAEKALLLCETACSQEGEGDQTIRLSSKKVGDRPVGVQSADSEIVEMAVLATEALGLTPELAPPSSTDANYPISKGIPALTLGGGGEGGGYHSLNEWYKPVNSYLGPQRVWLVALGLARAIPGSQNS</sequence>
<evidence type="ECO:0000313" key="3">
    <source>
        <dbReference type="Proteomes" id="UP000216207"/>
    </source>
</evidence>
<dbReference type="Gene3D" id="3.40.630.10">
    <property type="entry name" value="Zn peptidases"/>
    <property type="match status" value="1"/>
</dbReference>
<accession>A0A268P4I3</accession>
<dbReference type="GO" id="GO:0016787">
    <property type="term" value="F:hydrolase activity"/>
    <property type="evidence" value="ECO:0007669"/>
    <property type="project" value="InterPro"/>
</dbReference>
<dbReference type="AlphaFoldDB" id="A0A268P4I3"/>
<dbReference type="PANTHER" id="PTHR43808:SF17">
    <property type="entry name" value="PEPTIDASE M20"/>
    <property type="match status" value="1"/>
</dbReference>
<reference evidence="2 3" key="1">
    <citation type="submission" date="2017-07" db="EMBL/GenBank/DDBJ databases">
        <title>Isolation and whole genome analysis of endospore-forming bacteria from heroin.</title>
        <authorList>
            <person name="Kalinowski J."/>
            <person name="Ahrens B."/>
            <person name="Al-Dilaimi A."/>
            <person name="Winkler A."/>
            <person name="Wibberg D."/>
            <person name="Schleenbecker U."/>
            <person name="Ruckert C."/>
            <person name="Wolfel R."/>
            <person name="Grass G."/>
        </authorList>
    </citation>
    <scope>NUCLEOTIDE SEQUENCE [LARGE SCALE GENOMIC DNA]</scope>
    <source>
        <strain evidence="2 3">7539</strain>
    </source>
</reference>
<feature type="domain" description="Peptidase M20 dimerisation" evidence="1">
    <location>
        <begin position="194"/>
        <end position="286"/>
    </location>
</feature>
<dbReference type="InterPro" id="IPR011650">
    <property type="entry name" value="Peptidase_M20_dimer"/>
</dbReference>
<dbReference type="InterPro" id="IPR002933">
    <property type="entry name" value="Peptidase_M20"/>
</dbReference>
<dbReference type="Gene3D" id="3.30.70.360">
    <property type="match status" value="1"/>
</dbReference>
<dbReference type="InterPro" id="IPR050072">
    <property type="entry name" value="Peptidase_M20A"/>
</dbReference>
<dbReference type="PANTHER" id="PTHR43808">
    <property type="entry name" value="ACETYLORNITHINE DEACETYLASE"/>
    <property type="match status" value="1"/>
</dbReference>
<evidence type="ECO:0000313" key="2">
    <source>
        <dbReference type="EMBL" id="PAE90429.1"/>
    </source>
</evidence>
<proteinExistence type="predicted"/>
<dbReference type="EMBL" id="NPCC01000005">
    <property type="protein sequence ID" value="PAE90429.1"/>
    <property type="molecule type" value="Genomic_DNA"/>
</dbReference>
<gene>
    <name evidence="2" type="ORF">CHH72_04930</name>
</gene>
<dbReference type="Pfam" id="PF07687">
    <property type="entry name" value="M20_dimer"/>
    <property type="match status" value="1"/>
</dbReference>
<organism evidence="2 3">
    <name type="scientific">Shouchella clausii</name>
    <name type="common">Alkalihalobacillus clausii</name>
    <dbReference type="NCBI Taxonomy" id="79880"/>
    <lineage>
        <taxon>Bacteria</taxon>
        <taxon>Bacillati</taxon>
        <taxon>Bacillota</taxon>
        <taxon>Bacilli</taxon>
        <taxon>Bacillales</taxon>
        <taxon>Bacillaceae</taxon>
        <taxon>Shouchella</taxon>
    </lineage>
</organism>
<name>A0A268P4I3_SHOCL</name>
<protein>
    <submittedName>
        <fullName evidence="2">Peptidase M20</fullName>
    </submittedName>
</protein>
<dbReference type="RefSeq" id="WP_095326230.1">
    <property type="nucleotide sequence ID" value="NZ_NPCC01000005.1"/>
</dbReference>
<dbReference type="Pfam" id="PF01546">
    <property type="entry name" value="Peptidase_M20"/>
    <property type="match status" value="1"/>
</dbReference>